<name>A0A4R1BWB9_9ACTN</name>
<accession>A0A4R1BWB9</accession>
<feature type="region of interest" description="Disordered" evidence="1">
    <location>
        <begin position="1"/>
        <end position="36"/>
    </location>
</feature>
<keyword evidence="3" id="KW-1185">Reference proteome</keyword>
<dbReference type="OrthoDB" id="4989960at2"/>
<dbReference type="RefSeq" id="WP_131585536.1">
    <property type="nucleotide sequence ID" value="NZ_SJZJ01000033.1"/>
</dbReference>
<dbReference type="EMBL" id="SJZJ01000033">
    <property type="protein sequence ID" value="TCJ21535.1"/>
    <property type="molecule type" value="Genomic_DNA"/>
</dbReference>
<proteinExistence type="predicted"/>
<organism evidence="2 3">
    <name type="scientific">Nocardioides jejuensis</name>
    <dbReference type="NCBI Taxonomy" id="2502782"/>
    <lineage>
        <taxon>Bacteria</taxon>
        <taxon>Bacillati</taxon>
        <taxon>Actinomycetota</taxon>
        <taxon>Actinomycetes</taxon>
        <taxon>Propionibacteriales</taxon>
        <taxon>Nocardioidaceae</taxon>
        <taxon>Nocardioides</taxon>
    </lineage>
</organism>
<feature type="compositionally biased region" description="Basic and acidic residues" evidence="1">
    <location>
        <begin position="27"/>
        <end position="36"/>
    </location>
</feature>
<dbReference type="AlphaFoldDB" id="A0A4R1BWB9"/>
<protein>
    <submittedName>
        <fullName evidence="2">Uncharacterized protein</fullName>
    </submittedName>
</protein>
<sequence length="60" mass="6398">MSTVESAATTVPAQPDRRPARKAATLDTRRPAADEKQRVGEICPTCFMAKSLAGTCDTCD</sequence>
<feature type="compositionally biased region" description="Polar residues" evidence="1">
    <location>
        <begin position="1"/>
        <end position="12"/>
    </location>
</feature>
<gene>
    <name evidence="2" type="ORF">EPD65_14925</name>
</gene>
<reference evidence="2 3" key="1">
    <citation type="submission" date="2019-03" db="EMBL/GenBank/DDBJ databases">
        <authorList>
            <person name="Kim M.K.M."/>
        </authorList>
    </citation>
    <scope>NUCLEOTIDE SEQUENCE [LARGE SCALE GENOMIC DNA]</scope>
    <source>
        <strain evidence="2 3">18JY15-6</strain>
    </source>
</reference>
<dbReference type="Proteomes" id="UP000295453">
    <property type="component" value="Unassembled WGS sequence"/>
</dbReference>
<evidence type="ECO:0000313" key="2">
    <source>
        <dbReference type="EMBL" id="TCJ21535.1"/>
    </source>
</evidence>
<comment type="caution">
    <text evidence="2">The sequence shown here is derived from an EMBL/GenBank/DDBJ whole genome shotgun (WGS) entry which is preliminary data.</text>
</comment>
<evidence type="ECO:0000256" key="1">
    <source>
        <dbReference type="SAM" id="MobiDB-lite"/>
    </source>
</evidence>
<evidence type="ECO:0000313" key="3">
    <source>
        <dbReference type="Proteomes" id="UP000295453"/>
    </source>
</evidence>